<name>A0A9P6L892_9AGAM</name>
<dbReference type="Pfam" id="PF05345">
    <property type="entry name" value="He_PIG"/>
    <property type="match status" value="1"/>
</dbReference>
<evidence type="ECO:0000256" key="1">
    <source>
        <dbReference type="SAM" id="MobiDB-lite"/>
    </source>
</evidence>
<comment type="caution">
    <text evidence="5">The sequence shown here is derived from an EMBL/GenBank/DDBJ whole genome shotgun (WGS) entry which is preliminary data.</text>
</comment>
<dbReference type="Proteomes" id="UP000736335">
    <property type="component" value="Unassembled WGS sequence"/>
</dbReference>
<dbReference type="InterPro" id="IPR013783">
    <property type="entry name" value="Ig-like_fold"/>
</dbReference>
<dbReference type="Gene3D" id="2.60.40.10">
    <property type="entry name" value="Immunoglobulins"/>
    <property type="match status" value="2"/>
</dbReference>
<feature type="chain" id="PRO_5040301081" description="Dystroglycan-type cadherin-like domain-containing protein" evidence="3">
    <location>
        <begin position="19"/>
        <end position="914"/>
    </location>
</feature>
<dbReference type="OrthoDB" id="414243at2759"/>
<feature type="transmembrane region" description="Helical" evidence="2">
    <location>
        <begin position="464"/>
        <end position="487"/>
    </location>
</feature>
<gene>
    <name evidence="5" type="ORF">BJ322DRAFT_1140345</name>
</gene>
<keyword evidence="2" id="KW-1133">Transmembrane helix</keyword>
<evidence type="ECO:0000313" key="5">
    <source>
        <dbReference type="EMBL" id="KAF9786460.1"/>
    </source>
</evidence>
<feature type="region of interest" description="Disordered" evidence="1">
    <location>
        <begin position="551"/>
        <end position="574"/>
    </location>
</feature>
<keyword evidence="6" id="KW-1185">Reference proteome</keyword>
<keyword evidence="2" id="KW-0812">Transmembrane</keyword>
<feature type="signal peptide" evidence="3">
    <location>
        <begin position="1"/>
        <end position="18"/>
    </location>
</feature>
<dbReference type="AlphaFoldDB" id="A0A9P6L892"/>
<feature type="domain" description="Dystroglycan-type cadherin-like" evidence="4">
    <location>
        <begin position="144"/>
        <end position="244"/>
    </location>
</feature>
<evidence type="ECO:0000259" key="4">
    <source>
        <dbReference type="SMART" id="SM00736"/>
    </source>
</evidence>
<proteinExistence type="predicted"/>
<dbReference type="EMBL" id="WIUZ02000006">
    <property type="protein sequence ID" value="KAF9786460.1"/>
    <property type="molecule type" value="Genomic_DNA"/>
</dbReference>
<feature type="compositionally biased region" description="Low complexity" evidence="1">
    <location>
        <begin position="744"/>
        <end position="755"/>
    </location>
</feature>
<sequence>MLAILLLSLCLLTARGLATLTVNLPLHNQLAPTARVGRPYSWTFSDHSFTIDSGASLAYAASGLPSWLSFNSETRTFSGTPSLGDEGLPLVNVTARQGSSSVSSHFSVCVSSYAAPTLNVPLETQFQQSNPSLSSVFVLDSTSALYSGRPALRIPPSWSFSVGFQSGTFSDIDHYAVSQADGSAPPSWLRFDNVSGTLSGVAPYVRSSDPPTIVPLSLHGIDQNGYSSTQSPFDVVVTAHDLTSIRPLPTINVTTGAPFNLSLWSSLDYSGLLVDGHPIQSANISEVLIDTSSFGSWLKYENKTRSLSGEPPSGLGTLKLAPLPVVIGTNFHQEIHTNVSIALVPSFFSAGTLEDLRATRGQTVSFDLGSFLSGRTALGSSSDVNLTATFEPLNSNSFLVFDNKTMLLSGSIPPTFEGDAIKVTFTAFSRITHSTSHTSLNLFLDQGKSATSPTSAQQKAKSRVLLGIAIAFGVIGGLLAIVALVAICRRCTRDRGSLHDNEEGRNLEEEHWYGFGAVEKQEPSQSEGVLVNLSDSIRRFGSTTLSWVRPGASANSFRSPPPLSDPVLSPGGTSMKKAEFVGKLREAVRIVSDKYTSVSRRIRPSKSRPRLVIGLPQQSPENAPSPPFTTPVLAHPPASLSLGGSPSSSIPESIPTRRADFAPPKNSSPRQGSLFPSTRGIRSPVNYEQDSPRFASERSSIESHTQEAVVQTARAMSVRSGHSVSYPSQTLADGGRPRLVPFTSSSRVPVPRIPSGDNGNLTADYGNPIGLKRIASLSAEVEGKGSREEDLGSYVRAFGMDTPGDEVPSFSSLVSSQTSVTTKTRPARFLARIEERFLFTIHVTEMADMADVRLVSGKQLPSFINVNRTAGKRKVVQLWGLPAAGDEGELEIGIYTSDRGACIGTAVVEVVPKT</sequence>
<feature type="region of interest" description="Disordered" evidence="1">
    <location>
        <begin position="725"/>
        <end position="761"/>
    </location>
</feature>
<evidence type="ECO:0000256" key="2">
    <source>
        <dbReference type="SAM" id="Phobius"/>
    </source>
</evidence>
<dbReference type="SUPFAM" id="SSF49313">
    <property type="entry name" value="Cadherin-like"/>
    <property type="match status" value="2"/>
</dbReference>
<protein>
    <recommendedName>
        <fullName evidence="4">Dystroglycan-type cadherin-like domain-containing protein</fullName>
    </recommendedName>
</protein>
<keyword evidence="3" id="KW-0732">Signal</keyword>
<organism evidence="5 6">
    <name type="scientific">Thelephora terrestris</name>
    <dbReference type="NCBI Taxonomy" id="56493"/>
    <lineage>
        <taxon>Eukaryota</taxon>
        <taxon>Fungi</taxon>
        <taxon>Dikarya</taxon>
        <taxon>Basidiomycota</taxon>
        <taxon>Agaricomycotina</taxon>
        <taxon>Agaricomycetes</taxon>
        <taxon>Thelephorales</taxon>
        <taxon>Thelephoraceae</taxon>
        <taxon>Thelephora</taxon>
    </lineage>
</organism>
<dbReference type="InterPro" id="IPR015919">
    <property type="entry name" value="Cadherin-like_sf"/>
</dbReference>
<feature type="domain" description="Dystroglycan-type cadherin-like" evidence="4">
    <location>
        <begin position="25"/>
        <end position="117"/>
    </location>
</feature>
<dbReference type="InterPro" id="IPR006644">
    <property type="entry name" value="Cadg"/>
</dbReference>
<feature type="compositionally biased region" description="Polar residues" evidence="1">
    <location>
        <begin position="665"/>
        <end position="676"/>
    </location>
</feature>
<reference evidence="5" key="1">
    <citation type="journal article" date="2020" name="Nat. Commun.">
        <title>Large-scale genome sequencing of mycorrhizal fungi provides insights into the early evolution of symbiotic traits.</title>
        <authorList>
            <person name="Miyauchi S."/>
            <person name="Kiss E."/>
            <person name="Kuo A."/>
            <person name="Drula E."/>
            <person name="Kohler A."/>
            <person name="Sanchez-Garcia M."/>
            <person name="Morin E."/>
            <person name="Andreopoulos B."/>
            <person name="Barry K.W."/>
            <person name="Bonito G."/>
            <person name="Buee M."/>
            <person name="Carver A."/>
            <person name="Chen C."/>
            <person name="Cichocki N."/>
            <person name="Clum A."/>
            <person name="Culley D."/>
            <person name="Crous P.W."/>
            <person name="Fauchery L."/>
            <person name="Girlanda M."/>
            <person name="Hayes R.D."/>
            <person name="Keri Z."/>
            <person name="LaButti K."/>
            <person name="Lipzen A."/>
            <person name="Lombard V."/>
            <person name="Magnuson J."/>
            <person name="Maillard F."/>
            <person name="Murat C."/>
            <person name="Nolan M."/>
            <person name="Ohm R.A."/>
            <person name="Pangilinan J."/>
            <person name="Pereira M.F."/>
            <person name="Perotto S."/>
            <person name="Peter M."/>
            <person name="Pfister S."/>
            <person name="Riley R."/>
            <person name="Sitrit Y."/>
            <person name="Stielow J.B."/>
            <person name="Szollosi G."/>
            <person name="Zifcakova L."/>
            <person name="Stursova M."/>
            <person name="Spatafora J.W."/>
            <person name="Tedersoo L."/>
            <person name="Vaario L.M."/>
            <person name="Yamada A."/>
            <person name="Yan M."/>
            <person name="Wang P."/>
            <person name="Xu J."/>
            <person name="Bruns T."/>
            <person name="Baldrian P."/>
            <person name="Vilgalys R."/>
            <person name="Dunand C."/>
            <person name="Henrissat B."/>
            <person name="Grigoriev I.V."/>
            <person name="Hibbett D."/>
            <person name="Nagy L.G."/>
            <person name="Martin F.M."/>
        </authorList>
    </citation>
    <scope>NUCLEOTIDE SEQUENCE</scope>
    <source>
        <strain evidence="5">UH-Tt-Lm1</strain>
    </source>
</reference>
<dbReference type="SMART" id="SM00736">
    <property type="entry name" value="CADG"/>
    <property type="match status" value="2"/>
</dbReference>
<reference evidence="5" key="2">
    <citation type="submission" date="2020-11" db="EMBL/GenBank/DDBJ databases">
        <authorList>
            <consortium name="DOE Joint Genome Institute"/>
            <person name="Kuo A."/>
            <person name="Miyauchi S."/>
            <person name="Kiss E."/>
            <person name="Drula E."/>
            <person name="Kohler A."/>
            <person name="Sanchez-Garcia M."/>
            <person name="Andreopoulos B."/>
            <person name="Barry K.W."/>
            <person name="Bonito G."/>
            <person name="Buee M."/>
            <person name="Carver A."/>
            <person name="Chen C."/>
            <person name="Cichocki N."/>
            <person name="Clum A."/>
            <person name="Culley D."/>
            <person name="Crous P.W."/>
            <person name="Fauchery L."/>
            <person name="Girlanda M."/>
            <person name="Hayes R."/>
            <person name="Keri Z."/>
            <person name="Labutti K."/>
            <person name="Lipzen A."/>
            <person name="Lombard V."/>
            <person name="Magnuson J."/>
            <person name="Maillard F."/>
            <person name="Morin E."/>
            <person name="Murat C."/>
            <person name="Nolan M."/>
            <person name="Ohm R."/>
            <person name="Pangilinan J."/>
            <person name="Pereira M."/>
            <person name="Perotto S."/>
            <person name="Peter M."/>
            <person name="Riley R."/>
            <person name="Sitrit Y."/>
            <person name="Stielow B."/>
            <person name="Szollosi G."/>
            <person name="Zifcakova L."/>
            <person name="Stursova M."/>
            <person name="Spatafora J.W."/>
            <person name="Tedersoo L."/>
            <person name="Vaario L.-M."/>
            <person name="Yamada A."/>
            <person name="Yan M."/>
            <person name="Wang P."/>
            <person name="Xu J."/>
            <person name="Bruns T."/>
            <person name="Baldrian P."/>
            <person name="Vilgalys R."/>
            <person name="Henrissat B."/>
            <person name="Grigoriev I.V."/>
            <person name="Hibbett D."/>
            <person name="Nagy L.G."/>
            <person name="Martin F.M."/>
        </authorList>
    </citation>
    <scope>NUCLEOTIDE SEQUENCE</scope>
    <source>
        <strain evidence="5">UH-Tt-Lm1</strain>
    </source>
</reference>
<keyword evidence="2" id="KW-0472">Membrane</keyword>
<feature type="region of interest" description="Disordered" evidence="1">
    <location>
        <begin position="608"/>
        <end position="687"/>
    </location>
</feature>
<dbReference type="GO" id="GO:0016020">
    <property type="term" value="C:membrane"/>
    <property type="evidence" value="ECO:0007669"/>
    <property type="project" value="InterPro"/>
</dbReference>
<dbReference type="GO" id="GO:0005509">
    <property type="term" value="F:calcium ion binding"/>
    <property type="evidence" value="ECO:0007669"/>
    <property type="project" value="InterPro"/>
</dbReference>
<evidence type="ECO:0000313" key="6">
    <source>
        <dbReference type="Proteomes" id="UP000736335"/>
    </source>
</evidence>
<feature type="compositionally biased region" description="Low complexity" evidence="1">
    <location>
        <begin position="636"/>
        <end position="654"/>
    </location>
</feature>
<evidence type="ECO:0000256" key="3">
    <source>
        <dbReference type="SAM" id="SignalP"/>
    </source>
</evidence>
<accession>A0A9P6L892</accession>